<evidence type="ECO:0000256" key="1">
    <source>
        <dbReference type="SAM" id="MobiDB-lite"/>
    </source>
</evidence>
<evidence type="ECO:0000313" key="2">
    <source>
        <dbReference type="EMBL" id="MDP9870354.1"/>
    </source>
</evidence>
<proteinExistence type="predicted"/>
<protein>
    <submittedName>
        <fullName evidence="2">Uncharacterized protein</fullName>
    </submittedName>
</protein>
<dbReference type="RefSeq" id="WP_306876226.1">
    <property type="nucleotide sequence ID" value="NZ_JAUSRB010000004.1"/>
</dbReference>
<sequence>MAVKQNPQNLVAPGYPNYKSIDRDEPNVGGTAQNGGATAPHLNSGQVYGHEGLHLTAVFDYAFDDAKRPPLSTITPPA</sequence>
<feature type="compositionally biased region" description="Polar residues" evidence="1">
    <location>
        <begin position="30"/>
        <end position="43"/>
    </location>
</feature>
<name>A0ABT9RM26_9ACTN</name>
<organism evidence="2 3">
    <name type="scientific">Streptosporangium brasiliense</name>
    <dbReference type="NCBI Taxonomy" id="47480"/>
    <lineage>
        <taxon>Bacteria</taxon>
        <taxon>Bacillati</taxon>
        <taxon>Actinomycetota</taxon>
        <taxon>Actinomycetes</taxon>
        <taxon>Streptosporangiales</taxon>
        <taxon>Streptosporangiaceae</taxon>
        <taxon>Streptosporangium</taxon>
    </lineage>
</organism>
<gene>
    <name evidence="2" type="ORF">J2S55_009692</name>
</gene>
<evidence type="ECO:0000313" key="3">
    <source>
        <dbReference type="Proteomes" id="UP001230426"/>
    </source>
</evidence>
<feature type="region of interest" description="Disordered" evidence="1">
    <location>
        <begin position="1"/>
        <end position="43"/>
    </location>
</feature>
<comment type="caution">
    <text evidence="2">The sequence shown here is derived from an EMBL/GenBank/DDBJ whole genome shotgun (WGS) entry which is preliminary data.</text>
</comment>
<dbReference type="EMBL" id="JAUSRB010000004">
    <property type="protein sequence ID" value="MDP9870354.1"/>
    <property type="molecule type" value="Genomic_DNA"/>
</dbReference>
<keyword evidence="3" id="KW-1185">Reference proteome</keyword>
<dbReference type="Proteomes" id="UP001230426">
    <property type="component" value="Unassembled WGS sequence"/>
</dbReference>
<reference evidence="2 3" key="1">
    <citation type="submission" date="2023-07" db="EMBL/GenBank/DDBJ databases">
        <title>Sequencing the genomes of 1000 actinobacteria strains.</title>
        <authorList>
            <person name="Klenk H.-P."/>
        </authorList>
    </citation>
    <scope>NUCLEOTIDE SEQUENCE [LARGE SCALE GENOMIC DNA]</scope>
    <source>
        <strain evidence="2 3">DSM 44109</strain>
    </source>
</reference>
<accession>A0ABT9RM26</accession>